<keyword evidence="4" id="KW-1185">Reference proteome</keyword>
<feature type="region of interest" description="Disordered" evidence="1">
    <location>
        <begin position="328"/>
        <end position="441"/>
    </location>
</feature>
<keyword evidence="2" id="KW-0472">Membrane</keyword>
<organism evidence="3 4">
    <name type="scientific">Armillaria solidipes</name>
    <dbReference type="NCBI Taxonomy" id="1076256"/>
    <lineage>
        <taxon>Eukaryota</taxon>
        <taxon>Fungi</taxon>
        <taxon>Dikarya</taxon>
        <taxon>Basidiomycota</taxon>
        <taxon>Agaricomycotina</taxon>
        <taxon>Agaricomycetes</taxon>
        <taxon>Agaricomycetidae</taxon>
        <taxon>Agaricales</taxon>
        <taxon>Marasmiineae</taxon>
        <taxon>Physalacriaceae</taxon>
        <taxon>Armillaria</taxon>
    </lineage>
</organism>
<evidence type="ECO:0000256" key="2">
    <source>
        <dbReference type="SAM" id="Phobius"/>
    </source>
</evidence>
<proteinExistence type="predicted"/>
<reference evidence="4" key="1">
    <citation type="journal article" date="2017" name="Nat. Ecol. Evol.">
        <title>Genome expansion and lineage-specific genetic innovations in the forest pathogenic fungi Armillaria.</title>
        <authorList>
            <person name="Sipos G."/>
            <person name="Prasanna A.N."/>
            <person name="Walter M.C."/>
            <person name="O'Connor E."/>
            <person name="Balint B."/>
            <person name="Krizsan K."/>
            <person name="Kiss B."/>
            <person name="Hess J."/>
            <person name="Varga T."/>
            <person name="Slot J."/>
            <person name="Riley R."/>
            <person name="Boka B."/>
            <person name="Rigling D."/>
            <person name="Barry K."/>
            <person name="Lee J."/>
            <person name="Mihaltcheva S."/>
            <person name="LaButti K."/>
            <person name="Lipzen A."/>
            <person name="Waldron R."/>
            <person name="Moloney N.M."/>
            <person name="Sperisen C."/>
            <person name="Kredics L."/>
            <person name="Vagvoelgyi C."/>
            <person name="Patrignani A."/>
            <person name="Fitzpatrick D."/>
            <person name="Nagy I."/>
            <person name="Doyle S."/>
            <person name="Anderson J.B."/>
            <person name="Grigoriev I.V."/>
            <person name="Gueldener U."/>
            <person name="Muensterkoetter M."/>
            <person name="Nagy L.G."/>
        </authorList>
    </citation>
    <scope>NUCLEOTIDE SEQUENCE [LARGE SCALE GENOMIC DNA]</scope>
    <source>
        <strain evidence="4">28-4</strain>
    </source>
</reference>
<protein>
    <submittedName>
        <fullName evidence="3">Uncharacterized protein</fullName>
    </submittedName>
</protein>
<evidence type="ECO:0000313" key="4">
    <source>
        <dbReference type="Proteomes" id="UP000218334"/>
    </source>
</evidence>
<dbReference type="AlphaFoldDB" id="A0A2H3C5J7"/>
<evidence type="ECO:0000256" key="1">
    <source>
        <dbReference type="SAM" id="MobiDB-lite"/>
    </source>
</evidence>
<name>A0A2H3C5J7_9AGAR</name>
<evidence type="ECO:0000313" key="3">
    <source>
        <dbReference type="EMBL" id="PBK70576.1"/>
    </source>
</evidence>
<keyword evidence="2" id="KW-1133">Transmembrane helix</keyword>
<accession>A0A2H3C5J7</accession>
<dbReference type="EMBL" id="KZ293426">
    <property type="protein sequence ID" value="PBK70576.1"/>
    <property type="molecule type" value="Genomic_DNA"/>
</dbReference>
<sequence>MQYTIDINTRTLIALVGTILGVTITLTTFLLYRTYKYEIGWSDNHGSWSDRGTDIELPPLFPSQSTNEQDIGEDGGHFLHEERKEVGAIHPILSEEGIQNITAPQSSLSSPEFPLQEPGIPVIIRSDTPTYSPASPTLSEYTIRISDNQGGRFRSYTPPSDVRRAAATARELTAGEELAQLTARNNELERIIACDRTIADFYCRAARPRLSSESSAEYWIRQTTSHAESDAINEADEEIWREHPHQFELIWLERYRQYQAHQIKQGLPGVSLDTRVAIQSEVTWMHSEAGQAWRLADPAEQEDILSHSVDVQATVIFNERYPRFPYEPPAPYRSRFPQKPLPLTFSPRFAKPRGRTMPLYAGSGGADQLEPPTDPPVPKPADEEEEEEAGGSKPRKKGKDKDFLYGLGSLRGDKKPDRFADPYDPDDEPPNPTGAMGDDAPWINCKPDLVRKPLPFKGEADDIDRFITNCEVYFQVHSAYLWLDPYRVAFASSYFEEKAEEWWILELAELRSPTRGKFRYPS</sequence>
<dbReference type="Proteomes" id="UP000218334">
    <property type="component" value="Unassembled WGS sequence"/>
</dbReference>
<gene>
    <name evidence="3" type="ORF">ARMSODRAFT_974494</name>
</gene>
<feature type="compositionally biased region" description="Basic and acidic residues" evidence="1">
    <location>
        <begin position="411"/>
        <end position="421"/>
    </location>
</feature>
<feature type="transmembrane region" description="Helical" evidence="2">
    <location>
        <begin position="12"/>
        <end position="32"/>
    </location>
</feature>
<keyword evidence="2" id="KW-0812">Transmembrane</keyword>